<dbReference type="Proteomes" id="UP000076532">
    <property type="component" value="Unassembled WGS sequence"/>
</dbReference>
<organism evidence="2 3">
    <name type="scientific">Athelia psychrophila</name>
    <dbReference type="NCBI Taxonomy" id="1759441"/>
    <lineage>
        <taxon>Eukaryota</taxon>
        <taxon>Fungi</taxon>
        <taxon>Dikarya</taxon>
        <taxon>Basidiomycota</taxon>
        <taxon>Agaricomycotina</taxon>
        <taxon>Agaricomycetes</taxon>
        <taxon>Agaricomycetidae</taxon>
        <taxon>Atheliales</taxon>
        <taxon>Atheliaceae</taxon>
        <taxon>Athelia</taxon>
    </lineage>
</organism>
<evidence type="ECO:0000313" key="1">
    <source>
        <dbReference type="EMBL" id="KZP03875.1"/>
    </source>
</evidence>
<reference evidence="2 3" key="1">
    <citation type="journal article" date="2016" name="Mol. Biol. Evol.">
        <title>Comparative Genomics of Early-Diverging Mushroom-Forming Fungi Provides Insights into the Origins of Lignocellulose Decay Capabilities.</title>
        <authorList>
            <person name="Nagy L.G."/>
            <person name="Riley R."/>
            <person name="Tritt A."/>
            <person name="Adam C."/>
            <person name="Daum C."/>
            <person name="Floudas D."/>
            <person name="Sun H."/>
            <person name="Yadav J.S."/>
            <person name="Pangilinan J."/>
            <person name="Larsson K.H."/>
            <person name="Matsuura K."/>
            <person name="Barry K."/>
            <person name="Labutti K."/>
            <person name="Kuo R."/>
            <person name="Ohm R.A."/>
            <person name="Bhattacharya S.S."/>
            <person name="Shirouzu T."/>
            <person name="Yoshinaga Y."/>
            <person name="Martin F.M."/>
            <person name="Grigoriev I.V."/>
            <person name="Hibbett D.S."/>
        </authorList>
    </citation>
    <scope>NUCLEOTIDE SEQUENCE [LARGE SCALE GENOMIC DNA]</scope>
    <source>
        <strain evidence="2 3">CBS 109695</strain>
    </source>
</reference>
<evidence type="ECO:0000313" key="2">
    <source>
        <dbReference type="EMBL" id="KZP20436.1"/>
    </source>
</evidence>
<name>A0A166J324_9AGAM</name>
<dbReference type="AlphaFoldDB" id="A0A166J324"/>
<evidence type="ECO:0000313" key="3">
    <source>
        <dbReference type="Proteomes" id="UP000076532"/>
    </source>
</evidence>
<accession>A0A166J324</accession>
<protein>
    <submittedName>
        <fullName evidence="2">Uncharacterized protein</fullName>
    </submittedName>
</protein>
<dbReference type="EMBL" id="KV417990">
    <property type="protein sequence ID" value="KZP03875.1"/>
    <property type="molecule type" value="Genomic_DNA"/>
</dbReference>
<sequence length="59" mass="6267">MDLTSPTLPDARPHAIITEAEDGGVETIGYEVANTGVSGWSSSHHTLNLHRGATLHEDT</sequence>
<dbReference type="EMBL" id="KV417555">
    <property type="protein sequence ID" value="KZP20436.1"/>
    <property type="molecule type" value="Genomic_DNA"/>
</dbReference>
<proteinExistence type="predicted"/>
<keyword evidence="3" id="KW-1185">Reference proteome</keyword>
<gene>
    <name evidence="2" type="ORF">FIBSPDRAFT_861674</name>
    <name evidence="1" type="ORF">FIBSPDRAFT_879046</name>
</gene>